<proteinExistence type="predicted"/>
<dbReference type="OrthoDB" id="72153at2"/>
<name>A0A1W1VBY7_9DEIO</name>
<dbReference type="RefSeq" id="WP_084048496.1">
    <property type="nucleotide sequence ID" value="NZ_FWWU01000009.1"/>
</dbReference>
<keyword evidence="2" id="KW-1185">Reference proteome</keyword>
<sequence length="130" mass="14207">MRKTFHLPLLAALPALLASCAHDDYSRYSRVSYNSYEDCRRAYAAQIAQGLRNPCYRSSSGSSFFYYGPYFYSSGSTTRYLGYTPSGGIDERGMSYDARKGAYGSFKARGVSISRGGLTSSGRSRGSFGG</sequence>
<dbReference type="STRING" id="695939.SAMN00790413_00916"/>
<gene>
    <name evidence="1" type="ORF">SAMN00790413_00916</name>
</gene>
<evidence type="ECO:0000313" key="2">
    <source>
        <dbReference type="Proteomes" id="UP000192582"/>
    </source>
</evidence>
<dbReference type="PROSITE" id="PS51257">
    <property type="entry name" value="PROKAR_LIPOPROTEIN"/>
    <property type="match status" value="1"/>
</dbReference>
<dbReference type="Proteomes" id="UP000192582">
    <property type="component" value="Unassembled WGS sequence"/>
</dbReference>
<protein>
    <recommendedName>
        <fullName evidence="3">Lipoprotein</fullName>
    </recommendedName>
</protein>
<dbReference type="EMBL" id="FWWU01000009">
    <property type="protein sequence ID" value="SMB90862.1"/>
    <property type="molecule type" value="Genomic_DNA"/>
</dbReference>
<accession>A0A1W1VBY7</accession>
<organism evidence="1 2">
    <name type="scientific">Deinococcus hopiensis KR-140</name>
    <dbReference type="NCBI Taxonomy" id="695939"/>
    <lineage>
        <taxon>Bacteria</taxon>
        <taxon>Thermotogati</taxon>
        <taxon>Deinococcota</taxon>
        <taxon>Deinococci</taxon>
        <taxon>Deinococcales</taxon>
        <taxon>Deinococcaceae</taxon>
        <taxon>Deinococcus</taxon>
    </lineage>
</organism>
<evidence type="ECO:0000313" key="1">
    <source>
        <dbReference type="EMBL" id="SMB90862.1"/>
    </source>
</evidence>
<reference evidence="1 2" key="1">
    <citation type="submission" date="2017-04" db="EMBL/GenBank/DDBJ databases">
        <authorList>
            <person name="Afonso C.L."/>
            <person name="Miller P.J."/>
            <person name="Scott M.A."/>
            <person name="Spackman E."/>
            <person name="Goraichik I."/>
            <person name="Dimitrov K.M."/>
            <person name="Suarez D.L."/>
            <person name="Swayne D.E."/>
        </authorList>
    </citation>
    <scope>NUCLEOTIDE SEQUENCE [LARGE SCALE GENOMIC DNA]</scope>
    <source>
        <strain evidence="1 2">KR-140</strain>
    </source>
</reference>
<dbReference type="AlphaFoldDB" id="A0A1W1VBY7"/>
<evidence type="ECO:0008006" key="3">
    <source>
        <dbReference type="Google" id="ProtNLM"/>
    </source>
</evidence>